<accession>A0A501XLC1</accession>
<dbReference type="InterPro" id="IPR036942">
    <property type="entry name" value="Beta-barrel_TonB_sf"/>
</dbReference>
<evidence type="ECO:0000313" key="6">
    <source>
        <dbReference type="EMBL" id="TPE61093.1"/>
    </source>
</evidence>
<dbReference type="SUPFAM" id="SSF56935">
    <property type="entry name" value="Porins"/>
    <property type="match status" value="1"/>
</dbReference>
<keyword evidence="2" id="KW-0472">Membrane</keyword>
<evidence type="ECO:0000256" key="3">
    <source>
        <dbReference type="ARBA" id="ARBA00023237"/>
    </source>
</evidence>
<feature type="chain" id="PRO_5021362267" description="TonB-dependent transporter Oar-like beta-barrel domain-containing protein" evidence="4">
    <location>
        <begin position="32"/>
        <end position="1113"/>
    </location>
</feature>
<dbReference type="Gene3D" id="2.40.170.20">
    <property type="entry name" value="TonB-dependent receptor, beta-barrel domain"/>
    <property type="match status" value="1"/>
</dbReference>
<keyword evidence="4" id="KW-0732">Signal</keyword>
<dbReference type="EMBL" id="VFSU01000024">
    <property type="protein sequence ID" value="TPE61093.1"/>
    <property type="molecule type" value="Genomic_DNA"/>
</dbReference>
<dbReference type="Gene3D" id="2.60.40.1120">
    <property type="entry name" value="Carboxypeptidase-like, regulatory domain"/>
    <property type="match status" value="1"/>
</dbReference>
<evidence type="ECO:0000256" key="1">
    <source>
        <dbReference type="ARBA" id="ARBA00004442"/>
    </source>
</evidence>
<dbReference type="RefSeq" id="WP_140928151.1">
    <property type="nucleotide sequence ID" value="NZ_VFSU01000024.1"/>
</dbReference>
<gene>
    <name evidence="6" type="ORF">FJQ54_09355</name>
</gene>
<comment type="caution">
    <text evidence="6">The sequence shown here is derived from an EMBL/GenBank/DDBJ whole genome shotgun (WGS) entry which is preliminary data.</text>
</comment>
<evidence type="ECO:0000256" key="4">
    <source>
        <dbReference type="SAM" id="SignalP"/>
    </source>
</evidence>
<dbReference type="InterPro" id="IPR008969">
    <property type="entry name" value="CarboxyPept-like_regulatory"/>
</dbReference>
<evidence type="ECO:0000313" key="7">
    <source>
        <dbReference type="Proteomes" id="UP000319897"/>
    </source>
</evidence>
<keyword evidence="3" id="KW-0998">Cell outer membrane</keyword>
<dbReference type="InterPro" id="IPR057601">
    <property type="entry name" value="Oar-like_b-barrel"/>
</dbReference>
<organism evidence="6 7">
    <name type="scientific">Sandaracinobacter neustonicus</name>
    <dbReference type="NCBI Taxonomy" id="1715348"/>
    <lineage>
        <taxon>Bacteria</taxon>
        <taxon>Pseudomonadati</taxon>
        <taxon>Pseudomonadota</taxon>
        <taxon>Alphaproteobacteria</taxon>
        <taxon>Sphingomonadales</taxon>
        <taxon>Sphingosinicellaceae</taxon>
        <taxon>Sandaracinobacter</taxon>
    </lineage>
</organism>
<dbReference type="Proteomes" id="UP000319897">
    <property type="component" value="Unassembled WGS sequence"/>
</dbReference>
<name>A0A501XLC1_9SPHN</name>
<protein>
    <recommendedName>
        <fullName evidence="5">TonB-dependent transporter Oar-like beta-barrel domain-containing protein</fullName>
    </recommendedName>
</protein>
<dbReference type="OrthoDB" id="9768147at2"/>
<dbReference type="GO" id="GO:0009279">
    <property type="term" value="C:cell outer membrane"/>
    <property type="evidence" value="ECO:0007669"/>
    <property type="project" value="UniProtKB-SubCell"/>
</dbReference>
<dbReference type="AlphaFoldDB" id="A0A501XLC1"/>
<feature type="signal peptide" evidence="4">
    <location>
        <begin position="1"/>
        <end position="31"/>
    </location>
</feature>
<comment type="subcellular location">
    <subcellularLocation>
        <location evidence="1">Cell outer membrane</location>
    </subcellularLocation>
</comment>
<proteinExistence type="predicted"/>
<evidence type="ECO:0000259" key="5">
    <source>
        <dbReference type="Pfam" id="PF25183"/>
    </source>
</evidence>
<keyword evidence="7" id="KW-1185">Reference proteome</keyword>
<dbReference type="SUPFAM" id="SSF49464">
    <property type="entry name" value="Carboxypeptidase regulatory domain-like"/>
    <property type="match status" value="1"/>
</dbReference>
<sequence length="1113" mass="119983">MALRISSLVWAGLRLGASASIIALAATSAYAQEVTGTIRGDVQDENGNPLPGATVTVTHVPSGTRSVQTTDSSGSFTAPNLRVGGPFDVEVTAPGFDPAKATVPTIQAGVPQRLAVSLVSEGATIEVTAARTISSIAIATGPATTLNAREIAGVSSVNRDIRNLAARDPMVTLDPTNGGAISIAGQNNRFNRITVDGIGFGDPFGLESGGLASSRGPVPLDAIAEFTVETAPVDIQQGGFQGGAINTVLKSGGNDFNIGGFFSYTADELAGTRVRGVHIPRDFESKVYGAQITGPIIKDKLFFAVTWERLRDTTPSLVGPTGEGFANQLPITRAQIDAVSGIADTVYGYDTMDVATAVPENDDKLVTKIDWNVTDKHRLALTYIYNKGTILAGTTAASQVTATNPTLSLQSNNYEQGSINHYGVAQLNSEWSDSFSTQVRVSYNDYKRMQVPYNGRDFGQFQVCLDPTSQGTTNATLIRCTATVGQVQFGPDASRQANELYVQTLGLEFQGRIQGNGHDVKLIAEYKDQNINNLFAQNVSGVWYFDSVADLQAKRANQLIYSTPTGGSIDSARALFDNNMLTFGIQDTYDLTPDITLIAGVRYDLYMTSDRPQFNQAFVDRYGFANTSTLSGRDLVQPRLAVTWNADDRLRLRGTAGLYGGGNPNVWISNNYSNPGPTLASTQIDRTLTGFAVSNITGLTAAQQNEIGASVLNNVSGGTGIPASLDTLLATAGSTLAVTNSLDPNFQIPSQWRLSGSVDYQANLGPLGDGWDFGANVMWSKVKNALTWKDLRLSPNGTLPDGRVRYQQLTSLTANSTLTDMMLTNTSRGYSWNIVGKFNKRWDNGIAIGGSYTFQRSKDVNPGTSSVALSNYNNTVSGTDPNGSAYGTSNYQVDNSYRLRFAYDTELFGDNNSRFELFFNSRAGQRYSYVMGDTVTSGRSPVFGTLGTNSRHLLYVPDVSSATADPLVQYAAGFDFAAFQSFIQNGDLNKYQGSIAAKNMASSPRWNKLDLRISQEVPFFLGGKIQVFADMENFLNMLNSDWGSLRQVAFPYRAQVVSVQCLNSSGTVITAGTIQQPCVKYQYSNYRTNAETVYTNYSIWQVRLGVRLDFKGL</sequence>
<dbReference type="Pfam" id="PF13620">
    <property type="entry name" value="CarboxypepD_reg"/>
    <property type="match status" value="1"/>
</dbReference>
<reference evidence="6 7" key="1">
    <citation type="submission" date="2019-06" db="EMBL/GenBank/DDBJ databases">
        <authorList>
            <person name="Lee I."/>
            <person name="Jang G.I."/>
            <person name="Hwang C.Y."/>
        </authorList>
    </citation>
    <scope>NUCLEOTIDE SEQUENCE [LARGE SCALE GENOMIC DNA]</scope>
    <source>
        <strain evidence="6 7">PAMC 28131</strain>
    </source>
</reference>
<feature type="domain" description="TonB-dependent transporter Oar-like beta-barrel" evidence="5">
    <location>
        <begin position="355"/>
        <end position="1039"/>
    </location>
</feature>
<evidence type="ECO:0000256" key="2">
    <source>
        <dbReference type="ARBA" id="ARBA00023136"/>
    </source>
</evidence>
<dbReference type="Pfam" id="PF25183">
    <property type="entry name" value="OMP_b-brl_4"/>
    <property type="match status" value="1"/>
</dbReference>